<comment type="caution">
    <text evidence="2">The sequence shown here is derived from an EMBL/GenBank/DDBJ whole genome shotgun (WGS) entry which is preliminary data.</text>
</comment>
<keyword evidence="3" id="KW-1185">Reference proteome</keyword>
<sequence>MTSIDANPYKSHIFVAARGLATKMLVMPGLALAFLSWVEPARAGDSYRWLQATTRGWQARAITQTDACPSAEIDGRPVAMTPRARPGEGFPIVICAVDVPKGAKSVAIDEAPLPPPPARVDKILVFGDTGCRLKSIFLQDCNSIRAWPFRLTADMAAEFAPDLVIHVGDYHYRESACPPGMKGCAGSPHGDNWETWKADFFDPGAALLRAAPWAMVRGNHEICKRAGKGWTRALSPLPPAEDEKCAEREPAYRVDIDDPTLFILDTTEAEERTVVGEQAAFLRTQLAVAKNVPGPVWYAFHKPIFSLFRSRLGETLGVNETLAAAAHDMLPASVQAILSGHLHAFEAIGFRDDRPAQFVVGVGGTAMDPHIPANFDGATIGEATVEHGRGIAAKFGFAIFERGDGEWIVTNYDAHAEPLLRCHLRGRKLDCE</sequence>
<dbReference type="SUPFAM" id="SSF56300">
    <property type="entry name" value="Metallo-dependent phosphatases"/>
    <property type="match status" value="1"/>
</dbReference>
<name>A0A2U1SMB3_METSR</name>
<dbReference type="InterPro" id="IPR029052">
    <property type="entry name" value="Metallo-depent_PP-like"/>
</dbReference>
<dbReference type="Gene3D" id="3.60.21.10">
    <property type="match status" value="1"/>
</dbReference>
<evidence type="ECO:0000313" key="2">
    <source>
        <dbReference type="EMBL" id="PWB92743.1"/>
    </source>
</evidence>
<gene>
    <name evidence="2" type="ORF">C5689_16460</name>
</gene>
<evidence type="ECO:0000259" key="1">
    <source>
        <dbReference type="Pfam" id="PF00149"/>
    </source>
</evidence>
<accession>A0A2U1SMB3</accession>
<dbReference type="Pfam" id="PF00149">
    <property type="entry name" value="Metallophos"/>
    <property type="match status" value="1"/>
</dbReference>
<proteinExistence type="predicted"/>
<feature type="domain" description="Calcineurin-like phosphoesterase" evidence="1">
    <location>
        <begin position="122"/>
        <end position="344"/>
    </location>
</feature>
<dbReference type="EMBL" id="PUIV01000037">
    <property type="protein sequence ID" value="PWB92743.1"/>
    <property type="molecule type" value="Genomic_DNA"/>
</dbReference>
<evidence type="ECO:0000313" key="3">
    <source>
        <dbReference type="Proteomes" id="UP000245137"/>
    </source>
</evidence>
<organism evidence="2 3">
    <name type="scientific">Methylosinus sporium</name>
    <dbReference type="NCBI Taxonomy" id="428"/>
    <lineage>
        <taxon>Bacteria</taxon>
        <taxon>Pseudomonadati</taxon>
        <taxon>Pseudomonadota</taxon>
        <taxon>Alphaproteobacteria</taxon>
        <taxon>Hyphomicrobiales</taxon>
        <taxon>Methylocystaceae</taxon>
        <taxon>Methylosinus</taxon>
    </lineage>
</organism>
<protein>
    <submittedName>
        <fullName evidence="2">Metallophosphoesterase</fullName>
    </submittedName>
</protein>
<dbReference type="AlphaFoldDB" id="A0A2U1SMB3"/>
<dbReference type="GO" id="GO:0016787">
    <property type="term" value="F:hydrolase activity"/>
    <property type="evidence" value="ECO:0007669"/>
    <property type="project" value="InterPro"/>
</dbReference>
<dbReference type="Proteomes" id="UP000245137">
    <property type="component" value="Unassembled WGS sequence"/>
</dbReference>
<reference evidence="2 3" key="1">
    <citation type="journal article" date="2018" name="Appl. Microbiol. Biotechnol.">
        <title>Co-cultivation of the strictly anaerobic methanogen Methanosarcina barkeri with aerobic methanotrophs in an oxygen-limited membrane bioreactor.</title>
        <authorList>
            <person name="In 't Zandt M.H."/>
            <person name="van den Bosch T.J.M."/>
            <person name="Rijkers R."/>
            <person name="van Kessel M.A.H.J."/>
            <person name="Jetten M.S.M."/>
            <person name="Welte C.U."/>
        </authorList>
    </citation>
    <scope>NUCLEOTIDE SEQUENCE [LARGE SCALE GENOMIC DNA]</scope>
    <source>
        <strain evidence="2 3">DSM 17706</strain>
    </source>
</reference>
<dbReference type="InterPro" id="IPR004843">
    <property type="entry name" value="Calcineurin-like_PHP"/>
</dbReference>
<dbReference type="OrthoDB" id="9763403at2"/>